<dbReference type="GO" id="GO:0004519">
    <property type="term" value="F:endonuclease activity"/>
    <property type="evidence" value="ECO:0007669"/>
    <property type="project" value="UniProtKB-KW"/>
</dbReference>
<evidence type="ECO:0000313" key="2">
    <source>
        <dbReference type="EMBL" id="QUE52217.1"/>
    </source>
</evidence>
<dbReference type="KEGG" id="lamb:KBB96_04830"/>
<dbReference type="EC" id="3.1.21.-" evidence="2"/>
<reference evidence="2" key="1">
    <citation type="submission" date="2021-04" db="EMBL/GenBank/DDBJ databases">
        <title>Luteolibacter sp. 32A isolated from the skin of an Anderson's salamander (Ambystoma andersonii).</title>
        <authorList>
            <person name="Spergser J."/>
            <person name="Busse H.-J."/>
        </authorList>
    </citation>
    <scope>NUCLEOTIDE SEQUENCE</scope>
    <source>
        <strain evidence="2">32A</strain>
    </source>
</reference>
<dbReference type="AlphaFoldDB" id="A0A975J1E9"/>
<dbReference type="GO" id="GO:0003677">
    <property type="term" value="F:DNA binding"/>
    <property type="evidence" value="ECO:0007669"/>
    <property type="project" value="InterPro"/>
</dbReference>
<evidence type="ECO:0000313" key="3">
    <source>
        <dbReference type="Proteomes" id="UP000676169"/>
    </source>
</evidence>
<dbReference type="EMBL" id="CP073100">
    <property type="protein sequence ID" value="QUE52217.1"/>
    <property type="molecule type" value="Genomic_DNA"/>
</dbReference>
<dbReference type="GO" id="GO:0016787">
    <property type="term" value="F:hydrolase activity"/>
    <property type="evidence" value="ECO:0007669"/>
    <property type="project" value="UniProtKB-KW"/>
</dbReference>
<gene>
    <name evidence="2" type="ORF">KBB96_04830</name>
</gene>
<accession>A0A975J1E9</accession>
<keyword evidence="2" id="KW-0255">Endonuclease</keyword>
<name>A0A975J1E9_9BACT</name>
<dbReference type="Pfam" id="PF04471">
    <property type="entry name" value="Mrr_cat"/>
    <property type="match status" value="1"/>
</dbReference>
<dbReference type="GO" id="GO:0009307">
    <property type="term" value="P:DNA restriction-modification system"/>
    <property type="evidence" value="ECO:0007669"/>
    <property type="project" value="InterPro"/>
</dbReference>
<proteinExistence type="predicted"/>
<dbReference type="Proteomes" id="UP000676169">
    <property type="component" value="Chromosome"/>
</dbReference>
<sequence>MTPEASGADEAENEAEDPVERLGRYIDTLPDILEAFETKHPNWPEGMLLMLLEWGLLRLRDCIEDKTDPEISWEHPFVELQFHVDCETVGDPLKEGTFSLNTGKLTISDVRDDETASKALSELMVRHLEIITLADLTQGMAMIQSDEGFIPFFPAEHIDEIRAIEDGVARDRAIIKALRPLSFGAGTIEYDDLKPEDDEPVAVSEDVLQQLESIQAPLVVLPIEPVAERLRLITIFEIHPFVFIPEKSAGYFPIVVGLAAQALGQEAVSLEFFEDPWADLARWPEDYRQGIWDRLQSKLADELASVGMGHQETEMVMVSLEAAISIHVPKERIAEIISKFTEDAQTLDANANISISIRAAAMAEEHRIGWRQLVDRVDASTSAADKGVALEELAAALFASVDGFGISSNVRTQTEEIDLWIENNVEKPPLAREGTEILVECKNWSGKVGKNELVVFRDKMRNRGGRCTLGFLLSWNGFADTVTKELLRGSTESLVVVLLDATAIRLAVESGDFMSVILAERRRALSI</sequence>
<dbReference type="RefSeq" id="WP_211632933.1">
    <property type="nucleotide sequence ID" value="NZ_CP073100.1"/>
</dbReference>
<keyword evidence="2" id="KW-0540">Nuclease</keyword>
<protein>
    <submittedName>
        <fullName evidence="2">Restriction endonuclease</fullName>
        <ecNumber evidence="2">3.1.21.-</ecNumber>
    </submittedName>
</protein>
<keyword evidence="2" id="KW-0378">Hydrolase</keyword>
<organism evidence="2 3">
    <name type="scientific">Luteolibacter ambystomatis</name>
    <dbReference type="NCBI Taxonomy" id="2824561"/>
    <lineage>
        <taxon>Bacteria</taxon>
        <taxon>Pseudomonadati</taxon>
        <taxon>Verrucomicrobiota</taxon>
        <taxon>Verrucomicrobiia</taxon>
        <taxon>Verrucomicrobiales</taxon>
        <taxon>Verrucomicrobiaceae</taxon>
        <taxon>Luteolibacter</taxon>
    </lineage>
</organism>
<evidence type="ECO:0000259" key="1">
    <source>
        <dbReference type="Pfam" id="PF04471"/>
    </source>
</evidence>
<dbReference type="InterPro" id="IPR007560">
    <property type="entry name" value="Restrct_endonuc_IV_Mrr"/>
</dbReference>
<keyword evidence="3" id="KW-1185">Reference proteome</keyword>
<feature type="domain" description="Restriction endonuclease type IV Mrr" evidence="1">
    <location>
        <begin position="389"/>
        <end position="503"/>
    </location>
</feature>